<dbReference type="GO" id="GO:0031261">
    <property type="term" value="C:DNA replication preinitiation complex"/>
    <property type="evidence" value="ECO:0007669"/>
    <property type="project" value="TreeGrafter"/>
</dbReference>
<dbReference type="Pfam" id="PF07034">
    <property type="entry name" value="ORC3_N"/>
    <property type="match status" value="1"/>
</dbReference>
<evidence type="ECO:0000259" key="1">
    <source>
        <dbReference type="Pfam" id="PF07034"/>
    </source>
</evidence>
<dbReference type="InterPro" id="IPR020795">
    <property type="entry name" value="ORC3"/>
</dbReference>
<keyword evidence="2" id="KW-1185">Reference proteome</keyword>
<dbReference type="GO" id="GO:0006270">
    <property type="term" value="P:DNA replication initiation"/>
    <property type="evidence" value="ECO:0007669"/>
    <property type="project" value="TreeGrafter"/>
</dbReference>
<evidence type="ECO:0000313" key="2">
    <source>
        <dbReference type="Proteomes" id="UP000887566"/>
    </source>
</evidence>
<dbReference type="InterPro" id="IPR045667">
    <property type="entry name" value="ORC3_N"/>
</dbReference>
<organism evidence="2 3">
    <name type="scientific">Plectus sambesii</name>
    <dbReference type="NCBI Taxonomy" id="2011161"/>
    <lineage>
        <taxon>Eukaryota</taxon>
        <taxon>Metazoa</taxon>
        <taxon>Ecdysozoa</taxon>
        <taxon>Nematoda</taxon>
        <taxon>Chromadorea</taxon>
        <taxon>Plectida</taxon>
        <taxon>Plectina</taxon>
        <taxon>Plectoidea</taxon>
        <taxon>Plectidae</taxon>
        <taxon>Plectus</taxon>
    </lineage>
</organism>
<dbReference type="AlphaFoldDB" id="A0A914WSB1"/>
<name>A0A914WSB1_9BILA</name>
<feature type="domain" description="Origin recognition complex subunit 3 N-terminal" evidence="1">
    <location>
        <begin position="58"/>
        <end position="218"/>
    </location>
</feature>
<proteinExistence type="predicted"/>
<dbReference type="Proteomes" id="UP000887566">
    <property type="component" value="Unplaced"/>
</dbReference>
<dbReference type="GO" id="GO:0005664">
    <property type="term" value="C:nuclear origin of replication recognition complex"/>
    <property type="evidence" value="ECO:0007669"/>
    <property type="project" value="InterPro"/>
</dbReference>
<dbReference type="PANTHER" id="PTHR12748">
    <property type="entry name" value="ORIGIN RECOGNITION COMPLEX SUBUNIT 3"/>
    <property type="match status" value="1"/>
</dbReference>
<dbReference type="WBParaSite" id="PSAMB.scaffold508size48791.g6647.t1">
    <property type="protein sequence ID" value="PSAMB.scaffold508size48791.g6647.t1"/>
    <property type="gene ID" value="PSAMB.scaffold508size48791.g6647"/>
</dbReference>
<sequence>MTARPPARPTNRIEIETNVTGERSVVAKQREKREARAMNLEGCSFRFGDRPKPKKGRLSLRSHFSKSFAVATSTDLASKSSTTQEEKKWQAELVDIRRDLYLKNWEEISEEVAQCAERVFDEVLTELISFVDEAASINENNAYGNLSAATVQFGASDDDKFFGDVENRLRARCPVVRLRAETCKTAHKCIQQIINGFFTKISDEYVDCPDSNVFQRDKKEIGEYLTKTFKMYLRSPDSVPMHECLFPTLTDSFRSRSMAAPNKCLDQTLLCPEMVFKYRWEHNGQQHDIATAFQSFQKLAAESKSVSMAAWSAAFVKSAELRAIDEEEQLTRFYKCVGELELIGCLKAASERNLMSAHKLYWTSEVISGFGAAHN</sequence>
<protein>
    <submittedName>
        <fullName evidence="3">Origin recognition complex subunit 3 N-terminal domain-containing protein</fullName>
    </submittedName>
</protein>
<accession>A0A914WSB1</accession>
<dbReference type="GO" id="GO:0003688">
    <property type="term" value="F:DNA replication origin binding"/>
    <property type="evidence" value="ECO:0007669"/>
    <property type="project" value="TreeGrafter"/>
</dbReference>
<dbReference type="GO" id="GO:0005656">
    <property type="term" value="C:nuclear pre-replicative complex"/>
    <property type="evidence" value="ECO:0007669"/>
    <property type="project" value="TreeGrafter"/>
</dbReference>
<evidence type="ECO:0000313" key="3">
    <source>
        <dbReference type="WBParaSite" id="PSAMB.scaffold508size48791.g6647.t1"/>
    </source>
</evidence>
<reference evidence="3" key="1">
    <citation type="submission" date="2022-11" db="UniProtKB">
        <authorList>
            <consortium name="WormBaseParasite"/>
        </authorList>
    </citation>
    <scope>IDENTIFICATION</scope>
</reference>
<dbReference type="PANTHER" id="PTHR12748:SF0">
    <property type="entry name" value="ORIGIN RECOGNITION COMPLEX SUBUNIT 3"/>
    <property type="match status" value="1"/>
</dbReference>